<evidence type="ECO:0000313" key="2">
    <source>
        <dbReference type="EMBL" id="BAR81142.1"/>
    </source>
</evidence>
<keyword evidence="1" id="KW-0812">Transmembrane</keyword>
<name>A0A9W3ZYB6_BACTO</name>
<keyword evidence="1" id="KW-0472">Membrane</keyword>
<accession>A0A9W3ZYB6</accession>
<evidence type="ECO:0000256" key="1">
    <source>
        <dbReference type="SAM" id="Phobius"/>
    </source>
</evidence>
<reference evidence="2 3" key="1">
    <citation type="submission" date="2015-05" db="EMBL/GenBank/DDBJ databases">
        <title>Whole genome sequence of Bacillus thuringiensis serovar tolworthi Pasteur Institute Standard strain.</title>
        <authorList>
            <person name="Kanda K."/>
            <person name="Nakashima K."/>
            <person name="Nagano Y."/>
        </authorList>
    </citation>
    <scope>NUCLEOTIDE SEQUENCE [LARGE SCALE GENOMIC DNA]</scope>
    <source>
        <strain evidence="2 3">Pasteur Institute Standard strain</strain>
    </source>
</reference>
<protein>
    <submittedName>
        <fullName evidence="2">Uncharacterized protein</fullName>
    </submittedName>
</protein>
<organism evidence="2 3">
    <name type="scientific">Bacillus thuringiensis subsp. tolworthi</name>
    <dbReference type="NCBI Taxonomy" id="1442"/>
    <lineage>
        <taxon>Bacteria</taxon>
        <taxon>Bacillati</taxon>
        <taxon>Bacillota</taxon>
        <taxon>Bacilli</taxon>
        <taxon>Bacillales</taxon>
        <taxon>Bacillaceae</taxon>
        <taxon>Bacillus</taxon>
        <taxon>Bacillus cereus group</taxon>
    </lineage>
</organism>
<keyword evidence="1" id="KW-1133">Transmembrane helix</keyword>
<dbReference type="Proteomes" id="UP000055316">
    <property type="component" value="Chromosome"/>
</dbReference>
<dbReference type="AlphaFoldDB" id="A0A9W3ZYB6"/>
<gene>
    <name evidence="2" type="ORF">KNN_00265</name>
</gene>
<evidence type="ECO:0000313" key="3">
    <source>
        <dbReference type="Proteomes" id="UP000055316"/>
    </source>
</evidence>
<dbReference type="EMBL" id="AP014864">
    <property type="protein sequence ID" value="BAR81142.1"/>
    <property type="molecule type" value="Genomic_DNA"/>
</dbReference>
<feature type="transmembrane region" description="Helical" evidence="1">
    <location>
        <begin position="21"/>
        <end position="40"/>
    </location>
</feature>
<sequence>MKSLNKKKILQKNTYEINRHEIGYVFYGNIYIMITLWIVFAE</sequence>
<proteinExistence type="predicted"/>